<dbReference type="Proteomes" id="UP001521222">
    <property type="component" value="Unassembled WGS sequence"/>
</dbReference>
<name>A0ABR3R1F9_9PLEO</name>
<dbReference type="EMBL" id="JAKIXB020000023">
    <property type="protein sequence ID" value="KAL1598247.1"/>
    <property type="molecule type" value="Genomic_DNA"/>
</dbReference>
<comment type="caution">
    <text evidence="2">The sequence shown here is derived from an EMBL/GenBank/DDBJ whole genome shotgun (WGS) entry which is preliminary data.</text>
</comment>
<keyword evidence="1" id="KW-0732">Signal</keyword>
<proteinExistence type="predicted"/>
<sequence>MQFTTLLTVAFASMAAAAPDFEIGPVYTSKFTAKDQAQLASMTKAIFDAASSFQASVTAKPEYSSALSQLREFQETHSGVPEAVTATDTIIQFSTTPEWYSAMPTDLQAYIESNRKQNEEAIKSIIEEATKGDAARPISRGIYVCGAIAAVVAGVAVVL</sequence>
<feature type="signal peptide" evidence="1">
    <location>
        <begin position="1"/>
        <end position="17"/>
    </location>
</feature>
<keyword evidence="3" id="KW-1185">Reference proteome</keyword>
<organism evidence="2 3">
    <name type="scientific">Nothophoma quercina</name>
    <dbReference type="NCBI Taxonomy" id="749835"/>
    <lineage>
        <taxon>Eukaryota</taxon>
        <taxon>Fungi</taxon>
        <taxon>Dikarya</taxon>
        <taxon>Ascomycota</taxon>
        <taxon>Pezizomycotina</taxon>
        <taxon>Dothideomycetes</taxon>
        <taxon>Pleosporomycetidae</taxon>
        <taxon>Pleosporales</taxon>
        <taxon>Pleosporineae</taxon>
        <taxon>Didymellaceae</taxon>
        <taxon>Nothophoma</taxon>
    </lineage>
</organism>
<evidence type="ECO:0000313" key="3">
    <source>
        <dbReference type="Proteomes" id="UP001521222"/>
    </source>
</evidence>
<feature type="chain" id="PRO_5045752544" evidence="1">
    <location>
        <begin position="18"/>
        <end position="159"/>
    </location>
</feature>
<accession>A0ABR3R1F9</accession>
<protein>
    <submittedName>
        <fullName evidence="2">Uncharacterized protein</fullName>
    </submittedName>
</protein>
<evidence type="ECO:0000256" key="1">
    <source>
        <dbReference type="SAM" id="SignalP"/>
    </source>
</evidence>
<gene>
    <name evidence="2" type="ORF">SLS59_006931</name>
</gene>
<reference evidence="2 3" key="1">
    <citation type="submission" date="2024-02" db="EMBL/GenBank/DDBJ databases">
        <title>De novo assembly and annotation of 12 fungi associated with fruit tree decline syndrome in Ontario, Canada.</title>
        <authorList>
            <person name="Sulman M."/>
            <person name="Ellouze W."/>
            <person name="Ilyukhin E."/>
        </authorList>
    </citation>
    <scope>NUCLEOTIDE SEQUENCE [LARGE SCALE GENOMIC DNA]</scope>
    <source>
        <strain evidence="2 3">M97-236</strain>
    </source>
</reference>
<evidence type="ECO:0000313" key="2">
    <source>
        <dbReference type="EMBL" id="KAL1598247.1"/>
    </source>
</evidence>